<protein>
    <submittedName>
        <fullName evidence="1">Uncharacterized protein</fullName>
    </submittedName>
</protein>
<reference evidence="1 2" key="1">
    <citation type="submission" date="2019-03" db="EMBL/GenBank/DDBJ databases">
        <title>Single cell metagenomics reveals metabolic interactions within the superorganism composed of flagellate Streblomastix strix and complex community of Bacteroidetes bacteria on its surface.</title>
        <authorList>
            <person name="Treitli S.C."/>
            <person name="Kolisko M."/>
            <person name="Husnik F."/>
            <person name="Keeling P."/>
            <person name="Hampl V."/>
        </authorList>
    </citation>
    <scope>NUCLEOTIDE SEQUENCE [LARGE SCALE GENOMIC DNA]</scope>
    <source>
        <strain evidence="1">ST1C</strain>
    </source>
</reference>
<proteinExistence type="predicted"/>
<dbReference type="Proteomes" id="UP000324800">
    <property type="component" value="Unassembled WGS sequence"/>
</dbReference>
<gene>
    <name evidence="1" type="ORF">EZS28_015835</name>
</gene>
<accession>A0A5J4W289</accession>
<comment type="caution">
    <text evidence="1">The sequence shown here is derived from an EMBL/GenBank/DDBJ whole genome shotgun (WGS) entry which is preliminary data.</text>
</comment>
<organism evidence="1 2">
    <name type="scientific">Streblomastix strix</name>
    <dbReference type="NCBI Taxonomy" id="222440"/>
    <lineage>
        <taxon>Eukaryota</taxon>
        <taxon>Metamonada</taxon>
        <taxon>Preaxostyla</taxon>
        <taxon>Oxymonadida</taxon>
        <taxon>Streblomastigidae</taxon>
        <taxon>Streblomastix</taxon>
    </lineage>
</organism>
<evidence type="ECO:0000313" key="1">
    <source>
        <dbReference type="EMBL" id="KAA6388639.1"/>
    </source>
</evidence>
<dbReference type="AlphaFoldDB" id="A0A5J4W289"/>
<evidence type="ECO:0000313" key="2">
    <source>
        <dbReference type="Proteomes" id="UP000324800"/>
    </source>
</evidence>
<dbReference type="EMBL" id="SNRW01003904">
    <property type="protein sequence ID" value="KAA6388639.1"/>
    <property type="molecule type" value="Genomic_DNA"/>
</dbReference>
<sequence>MSFSASQYIQKLAKVQLSDYISTYSATSEILRQASIHPQSFQLSRQEFFDQRVPQLRNDGQRYIRAPLGARGNITCSIAQSCQVSWQITIPKERLALQINLTATAAPTTEGLARARVNFNGLDDPQADWARTVEIGEEDNQLPTNPGERIKLWIDNTKLWETSIYAREQAVIAANSLSDLRTDNSVSVSSLESIVRGRRHCEIFLDIPVSEVAAVSFNYKFPFDITIVGVLDLNLLNPIFNSFSVLTRNYASLYLQLQTQDFLQDLKVVYLNKSDTMGNEYLAYQMIPPKKPDIIYLLNTVVSAYRSFSVRLVNMEGKEATERRPTNSISQIKDARFNKLDIINVGFNMENEYAIIDMIRNQKILNFPTQIIRTQSTNFPFRRFVSSGGSMQSIMSYSNIKALFIRFDMNQYPTWFFPVLFQKFNLEIDQRHLIQQEYTLLNLTVTSQMFECFVEQDLVSAPSDLYHSLNFQNRTINEGDDSYYGKMGNNFQERENIFYNTTL</sequence>
<name>A0A5J4W289_9EUKA</name>